<dbReference type="EMBL" id="BARS01009478">
    <property type="protein sequence ID" value="GAF75221.1"/>
    <property type="molecule type" value="Genomic_DNA"/>
</dbReference>
<organism evidence="1">
    <name type="scientific">marine sediment metagenome</name>
    <dbReference type="NCBI Taxonomy" id="412755"/>
    <lineage>
        <taxon>unclassified sequences</taxon>
        <taxon>metagenomes</taxon>
        <taxon>ecological metagenomes</taxon>
    </lineage>
</organism>
<dbReference type="Pfam" id="PF15899">
    <property type="entry name" value="BNR_6"/>
    <property type="match status" value="1"/>
</dbReference>
<dbReference type="InterPro" id="IPR002860">
    <property type="entry name" value="BNR_rpt"/>
</dbReference>
<sequence>AGETIVHLLSHDIRVNHLDMHAMWIDPENPDRLLLGNDGGLYCSYDRGETWLHLNNFPIGEFYAVWADMDNPYNIYGGTQDNAALFGPSTHNIEDRLKKFGVEDPWKHVYLDKWGGGDSYFTYLDPTDNITIYYEHQFGVLRRKDMRTGETKDIIPKAREGEPPLRRNWMTPYFISKYDPATLYYAAHKVFKSLDRGDSWTCISPDLTTNPGPEKQGNVPYGTITMLSESPLQQGLIYAGTDDGNVQVTKDDGKIWTLVKSGLPLKWVSRVIASQHELGTVYVTLTGYREDDFEKYVYMSTDFGKTWKSIAGNLPSEGINVIREDPRNKNILYVGTELGV</sequence>
<reference evidence="1" key="1">
    <citation type="journal article" date="2014" name="Front. Microbiol.">
        <title>High frequency of phylogenetically diverse reductive dehalogenase-homologous genes in deep subseafloor sedimentary metagenomes.</title>
        <authorList>
            <person name="Kawai M."/>
            <person name="Futagami T."/>
            <person name="Toyoda A."/>
            <person name="Takaki Y."/>
            <person name="Nishi S."/>
            <person name="Hori S."/>
            <person name="Arai W."/>
            <person name="Tsubouchi T."/>
            <person name="Morono Y."/>
            <person name="Uchiyama I."/>
            <person name="Ito T."/>
            <person name="Fujiyama A."/>
            <person name="Inagaki F."/>
            <person name="Takami H."/>
        </authorList>
    </citation>
    <scope>NUCLEOTIDE SEQUENCE</scope>
    <source>
        <strain evidence="1">Expedition CK06-06</strain>
    </source>
</reference>
<protein>
    <recommendedName>
        <fullName evidence="2">Sortilin N-terminal domain-containing protein</fullName>
    </recommendedName>
</protein>
<name>X0SJC3_9ZZZZ</name>
<dbReference type="InterPro" id="IPR015943">
    <property type="entry name" value="WD40/YVTN_repeat-like_dom_sf"/>
</dbReference>
<dbReference type="GO" id="GO:0010411">
    <property type="term" value="P:xyloglucan metabolic process"/>
    <property type="evidence" value="ECO:0007669"/>
    <property type="project" value="TreeGrafter"/>
</dbReference>
<dbReference type="SUPFAM" id="SSF110296">
    <property type="entry name" value="Oligoxyloglucan reducing end-specific cellobiohydrolase"/>
    <property type="match status" value="1"/>
</dbReference>
<feature type="non-terminal residue" evidence="1">
    <location>
        <position position="1"/>
    </location>
</feature>
<dbReference type="AlphaFoldDB" id="X0SJC3"/>
<gene>
    <name evidence="1" type="ORF">S01H1_17816</name>
</gene>
<dbReference type="PANTHER" id="PTHR43739:SF5">
    <property type="entry name" value="EXO-ALPHA-SIALIDASE"/>
    <property type="match status" value="1"/>
</dbReference>
<dbReference type="Gene3D" id="2.130.10.10">
    <property type="entry name" value="YVTN repeat-like/Quinoprotein amine dehydrogenase"/>
    <property type="match status" value="2"/>
</dbReference>
<proteinExistence type="predicted"/>
<dbReference type="CDD" id="cd15482">
    <property type="entry name" value="Sialidase_non-viral"/>
    <property type="match status" value="1"/>
</dbReference>
<dbReference type="InterPro" id="IPR052025">
    <property type="entry name" value="Xyloglucanase_GH74"/>
</dbReference>
<feature type="non-terminal residue" evidence="1">
    <location>
        <position position="340"/>
    </location>
</feature>
<evidence type="ECO:0008006" key="2">
    <source>
        <dbReference type="Google" id="ProtNLM"/>
    </source>
</evidence>
<comment type="caution">
    <text evidence="1">The sequence shown here is derived from an EMBL/GenBank/DDBJ whole genome shotgun (WGS) entry which is preliminary data.</text>
</comment>
<evidence type="ECO:0000313" key="1">
    <source>
        <dbReference type="EMBL" id="GAF75221.1"/>
    </source>
</evidence>
<accession>X0SJC3</accession>
<dbReference type="PANTHER" id="PTHR43739">
    <property type="entry name" value="XYLOGLUCANASE (EUROFUNG)"/>
    <property type="match status" value="1"/>
</dbReference>